<name>A0A979FJI2_HYAAZ</name>
<dbReference type="OrthoDB" id="67716at2759"/>
<keyword evidence="9" id="KW-1185">Reference proteome</keyword>
<dbReference type="Pfam" id="PF11715">
    <property type="entry name" value="Beta-prop_Nup120_160"/>
    <property type="match status" value="1"/>
</dbReference>
<dbReference type="GeneID" id="108673193"/>
<dbReference type="PANTHER" id="PTHR21286">
    <property type="entry name" value="NUCLEAR PORE COMPLEX PROTEIN NUP160"/>
    <property type="match status" value="1"/>
</dbReference>
<evidence type="ECO:0000259" key="6">
    <source>
        <dbReference type="Pfam" id="PF23345"/>
    </source>
</evidence>
<evidence type="ECO:0000259" key="7">
    <source>
        <dbReference type="Pfam" id="PF23347"/>
    </source>
</evidence>
<dbReference type="InterPro" id="IPR056536">
    <property type="entry name" value="TPR_NUP160_C"/>
</dbReference>
<sequence length="1399" mass="151111">MKCSGVDCVGYQELSPDQPTVPKWRSVIINTGASQSTLQDIKVPAYGGGYAYKGSSALSSNRYIFWRVTDDIIELWEECLSFDLVQNYVSLRIVGLPILEGVSAHESSGRHVRLLVATIASTHCFTLPHPDTLKLVGESKGAPQPSILRDLEQNCLVDTHSMHLLSSPALEVGRIHACCSAVCGDRAVFLFGAPAAALLVISMDPNARHPPPPGAVDSTSVTLVKNNSLVNRLFLGFVPGVFKAGESGRVSSLCCVVLRNGKQQQAYGVGVCGDARLRLWCLQRSDCVIVRDTAEDTGETAAAGGGEGHRVVCRPMGDGSAVVAVWLSFVDRHLLLLYRLTSPGSSDAASAVPQLAHLRTLFPPQQRLVDLQLTDVDVWTLWTDTNSDSEVMHCPIELQQETDAVAGAGGLQAACAQPAPPKTVPLADPALDPKEVYLQTLFLPNTFSRSCLTRALAIYGRSGSDQTPQDAVEETLRQQLENSSPHDAGPQERYDLALDVWETFYNHVLEYHQVGRKSLGLVCGAEGEVAVVRRAGVSWVVAVEALEALVAAVIAAPPSEDLTQLVLRYGASAVLCGDASLAASVAGALRCVAIVHSLMNSEVAAAFVLDMAHHTHPEVVAEDVASSLLSQVVAGDEAAAVLSSAVSAVPNFTAGLRCVLHALKLDSNRAQDSADPARPSSQCQLWSSLVSASLHHLAQSRFQLCRDLLVLQQAVLQLSQLCHLSADCVGELRSSVVQETVLLCRAYYALLCLTRSPATRPSQQLLHDLTRALAALGLHDTVPSVEPLPQGALPSTALCAILQQGACRLQPQGPWITSVAKAVRDFAREAWPLQDRSGSTELLEALLFSGQGTAALHYIRQVSGWCEWSLCSRHFLLGVCLLLQGQHRKAARVLQEAAEGCASEELLATRVGGGGDTALLRYTLRLVRLFEVFQEPVLALRLASSALCVEQHSTGHMSQLYAVLFKHHLALGHYNEAFTALLSNPDPDAQRSCLRQLLTTLHNSGCLSTLVGYQYGHLTGDVVSILENRARSSSDILQNNYYHLLYAFHLHQHNYKRAASAMYECAMRLDSGGEAGSEEALKLQLKCYLACLNCLELLPPSEAWILKPNPLNTQPSPALDTTTKQTRRLIGSSAGASARRVKGAAAVEVLEVPQIGNEFEILHARLSLARMGTSCSIGISNVGDADSLISLLCHARLYKDAVKLCARLDRSLRPVVASLAGVCVAADQAADAQHNAAWLKHNDVTNVNGGWWDLLRELLEREKGNKSELHHTATAAILDLNHGLPPWLPLSYCRRDCGGLLKLLLRHGLLDASAQLVLRLMDALTLGRNAEEFGLSGAVHSNSPPVWVPYSALDQLLLELQANSHHSHYEQMLSVLQQRLDSYRNALARVSNDRLLLAA</sequence>
<evidence type="ECO:0000259" key="8">
    <source>
        <dbReference type="Pfam" id="PF23354"/>
    </source>
</evidence>
<feature type="domain" description="Nucleoporin Nup120/160 beta-propeller" evidence="5">
    <location>
        <begin position="62"/>
        <end position="547"/>
    </location>
</feature>
<dbReference type="CTD" id="23279"/>
<dbReference type="RefSeq" id="XP_047736716.1">
    <property type="nucleotide sequence ID" value="XM_047880760.1"/>
</dbReference>
<feature type="domain" description="NUP160 C-terminal TPR" evidence="7">
    <location>
        <begin position="1153"/>
        <end position="1395"/>
    </location>
</feature>
<dbReference type="Pfam" id="PF23345">
    <property type="entry name" value="NUP160_helical"/>
    <property type="match status" value="1"/>
</dbReference>
<dbReference type="PANTHER" id="PTHR21286:SF0">
    <property type="entry name" value="NUCLEAR PORE COMPLEX PROTEIN NUP160"/>
    <property type="match status" value="1"/>
</dbReference>
<evidence type="ECO:0000313" key="10">
    <source>
        <dbReference type="RefSeq" id="XP_047736716.1"/>
    </source>
</evidence>
<reference evidence="10" key="1">
    <citation type="submission" date="2025-08" db="UniProtKB">
        <authorList>
            <consortium name="RefSeq"/>
        </authorList>
    </citation>
    <scope>IDENTIFICATION</scope>
    <source>
        <tissue evidence="10">Whole organism</tissue>
    </source>
</reference>
<dbReference type="OMA" id="TLWKNNM"/>
<dbReference type="Pfam" id="PF23347">
    <property type="entry name" value="TPR_Nup160_C"/>
    <property type="match status" value="1"/>
</dbReference>
<evidence type="ECO:0000256" key="3">
    <source>
        <dbReference type="ARBA" id="ARBA00023242"/>
    </source>
</evidence>
<evidence type="ECO:0000313" key="9">
    <source>
        <dbReference type="Proteomes" id="UP000694843"/>
    </source>
</evidence>
<keyword evidence="3" id="KW-0539">Nucleus</keyword>
<dbReference type="Proteomes" id="UP000694843">
    <property type="component" value="Unplaced"/>
</dbReference>
<feature type="domain" description="NUP160 middle TPR" evidence="8">
    <location>
        <begin position="837"/>
        <end position="1097"/>
    </location>
</feature>
<dbReference type="InterPro" id="IPR056535">
    <property type="entry name" value="TPR_NUP160_M"/>
</dbReference>
<evidence type="ECO:0000256" key="1">
    <source>
        <dbReference type="ARBA" id="ARBA00004123"/>
    </source>
</evidence>
<feature type="region of interest" description="Disordered" evidence="4">
    <location>
        <begin position="462"/>
        <end position="491"/>
    </location>
</feature>
<dbReference type="InterPro" id="IPR059141">
    <property type="entry name" value="Beta-prop_Nup120_160"/>
</dbReference>
<proteinExistence type="predicted"/>
<accession>A0A979FJI2</accession>
<evidence type="ECO:0000259" key="5">
    <source>
        <dbReference type="Pfam" id="PF11715"/>
    </source>
</evidence>
<feature type="domain" description="NUP160 helical" evidence="6">
    <location>
        <begin position="578"/>
        <end position="783"/>
    </location>
</feature>
<dbReference type="InterPro" id="IPR021717">
    <property type="entry name" value="Nucleoporin_Nup160"/>
</dbReference>
<gene>
    <name evidence="10" type="primary">LOC108673193</name>
</gene>
<comment type="subcellular location">
    <subcellularLocation>
        <location evidence="1">Nucleus</location>
    </subcellularLocation>
</comment>
<evidence type="ECO:0000256" key="4">
    <source>
        <dbReference type="SAM" id="MobiDB-lite"/>
    </source>
</evidence>
<dbReference type="GO" id="GO:0005643">
    <property type="term" value="C:nuclear pore"/>
    <property type="evidence" value="ECO:0007669"/>
    <property type="project" value="TreeGrafter"/>
</dbReference>
<dbReference type="Pfam" id="PF23354">
    <property type="entry name" value="TPR_NUP160_120_M"/>
    <property type="match status" value="1"/>
</dbReference>
<keyword evidence="2" id="KW-0813">Transport</keyword>
<organism evidence="9 10">
    <name type="scientific">Hyalella azteca</name>
    <name type="common">Amphipod</name>
    <dbReference type="NCBI Taxonomy" id="294128"/>
    <lineage>
        <taxon>Eukaryota</taxon>
        <taxon>Metazoa</taxon>
        <taxon>Ecdysozoa</taxon>
        <taxon>Arthropoda</taxon>
        <taxon>Crustacea</taxon>
        <taxon>Multicrustacea</taxon>
        <taxon>Malacostraca</taxon>
        <taxon>Eumalacostraca</taxon>
        <taxon>Peracarida</taxon>
        <taxon>Amphipoda</taxon>
        <taxon>Senticaudata</taxon>
        <taxon>Talitrida</taxon>
        <taxon>Talitroidea</taxon>
        <taxon>Hyalellidae</taxon>
        <taxon>Hyalella</taxon>
    </lineage>
</organism>
<evidence type="ECO:0000256" key="2">
    <source>
        <dbReference type="ARBA" id="ARBA00022448"/>
    </source>
</evidence>
<protein>
    <submittedName>
        <fullName evidence="10">Nuclear pore complex protein Nup160 isoform X1</fullName>
    </submittedName>
</protein>
<dbReference type="InterPro" id="IPR056547">
    <property type="entry name" value="NUP160_helical"/>
</dbReference>
<dbReference type="GO" id="GO:0017056">
    <property type="term" value="F:structural constituent of nuclear pore"/>
    <property type="evidence" value="ECO:0007669"/>
    <property type="project" value="TreeGrafter"/>
</dbReference>